<feature type="transmembrane region" description="Helical" evidence="5">
    <location>
        <begin position="103"/>
        <end position="119"/>
    </location>
</feature>
<evidence type="ECO:0000256" key="2">
    <source>
        <dbReference type="ARBA" id="ARBA00022692"/>
    </source>
</evidence>
<keyword evidence="4 5" id="KW-0472">Membrane</keyword>
<dbReference type="AlphaFoldDB" id="A0A315Y391"/>
<feature type="transmembrane region" description="Helical" evidence="5">
    <location>
        <begin position="356"/>
        <end position="375"/>
    </location>
</feature>
<feature type="transmembrane region" description="Helical" evidence="5">
    <location>
        <begin position="229"/>
        <end position="257"/>
    </location>
</feature>
<comment type="caution">
    <text evidence="7">The sequence shown here is derived from an EMBL/GenBank/DDBJ whole genome shotgun (WGS) entry which is preliminary data.</text>
</comment>
<proteinExistence type="predicted"/>
<dbReference type="GO" id="GO:0016874">
    <property type="term" value="F:ligase activity"/>
    <property type="evidence" value="ECO:0007669"/>
    <property type="project" value="UniProtKB-KW"/>
</dbReference>
<keyword evidence="2 5" id="KW-0812">Transmembrane</keyword>
<accession>A0A315Y391</accession>
<evidence type="ECO:0000259" key="6">
    <source>
        <dbReference type="Pfam" id="PF04932"/>
    </source>
</evidence>
<name>A0A315Y391_RUMFL</name>
<organism evidence="7 8">
    <name type="scientific">Ruminococcus flavefaciens</name>
    <dbReference type="NCBI Taxonomy" id="1265"/>
    <lineage>
        <taxon>Bacteria</taxon>
        <taxon>Bacillati</taxon>
        <taxon>Bacillota</taxon>
        <taxon>Clostridia</taxon>
        <taxon>Eubacteriales</taxon>
        <taxon>Oscillospiraceae</taxon>
        <taxon>Ruminococcus</taxon>
    </lineage>
</organism>
<feature type="transmembrane region" description="Helical" evidence="5">
    <location>
        <begin position="387"/>
        <end position="414"/>
    </location>
</feature>
<evidence type="ECO:0000256" key="5">
    <source>
        <dbReference type="SAM" id="Phobius"/>
    </source>
</evidence>
<dbReference type="RefSeq" id="WP_109725554.1">
    <property type="nucleotide sequence ID" value="NZ_QGDI01000002.1"/>
</dbReference>
<dbReference type="GO" id="GO:0016020">
    <property type="term" value="C:membrane"/>
    <property type="evidence" value="ECO:0007669"/>
    <property type="project" value="UniProtKB-SubCell"/>
</dbReference>
<evidence type="ECO:0000313" key="8">
    <source>
        <dbReference type="Proteomes" id="UP000245720"/>
    </source>
</evidence>
<evidence type="ECO:0000256" key="4">
    <source>
        <dbReference type="ARBA" id="ARBA00023136"/>
    </source>
</evidence>
<comment type="subcellular location">
    <subcellularLocation>
        <location evidence="1">Membrane</location>
        <topology evidence="1">Multi-pass membrane protein</topology>
    </subcellularLocation>
</comment>
<sequence length="442" mass="49906">MRDKAIYAKYSIIFTLWFLANTVSSPIGWIALVLSATFIIFEKDFGIVRWIFFVLPNIRILDVIGFTSGINLLLIVCSLKLIFTYTTPAGHTTIKTDFEKKNLTSAILVFVIELSHSFLPTTTVFGTVFNSTNIVLDILAGFSILSLNWDLDKFRKIITSFYLGVFSSVIIFLIANPNAVRSIMISAYRLGAYGTDPNYLSVYVILSMAGILFISIYDKIRIYELISLVLLFVVGLLTASKMCMICMVSVMTIYVVISILNGNWKQFGRVVLGLIPVVIIGLVSFKDSLLIIWNKIADRFDNTSLTSGRNTLFDFYLEHIGDNLTSLLFGRGIGYFSYYQPLGAEYIAHNTYLDFLLSWGIVGCFVFVIAMLGIYKEKIDVRSRNPIDFLPILILSVMLLSLSCMSSDMFWFILPYCFIPMTLQHESTTLRNGGTTFENKSR</sequence>
<feature type="transmembrane region" description="Helical" evidence="5">
    <location>
        <begin position="60"/>
        <end position="83"/>
    </location>
</feature>
<dbReference type="InterPro" id="IPR007016">
    <property type="entry name" value="O-antigen_ligase-rel_domated"/>
</dbReference>
<keyword evidence="3 5" id="KW-1133">Transmembrane helix</keyword>
<evidence type="ECO:0000256" key="1">
    <source>
        <dbReference type="ARBA" id="ARBA00004141"/>
    </source>
</evidence>
<dbReference type="Proteomes" id="UP000245720">
    <property type="component" value="Unassembled WGS sequence"/>
</dbReference>
<keyword evidence="7" id="KW-0436">Ligase</keyword>
<evidence type="ECO:0000313" key="7">
    <source>
        <dbReference type="EMBL" id="PWJ14693.1"/>
    </source>
</evidence>
<protein>
    <submittedName>
        <fullName evidence="7">O-antigen ligase-like membrane protein</fullName>
    </submittedName>
</protein>
<feature type="transmembrane region" description="Helical" evidence="5">
    <location>
        <begin position="269"/>
        <end position="294"/>
    </location>
</feature>
<feature type="transmembrane region" description="Helical" evidence="5">
    <location>
        <begin position="12"/>
        <end position="40"/>
    </location>
</feature>
<feature type="transmembrane region" description="Helical" evidence="5">
    <location>
        <begin position="161"/>
        <end position="180"/>
    </location>
</feature>
<gene>
    <name evidence="7" type="ORF">IE37_00678</name>
</gene>
<reference evidence="7 8" key="1">
    <citation type="submission" date="2018-05" db="EMBL/GenBank/DDBJ databases">
        <title>The Hungate 1000. A catalogue of reference genomes from the rumen microbiome.</title>
        <authorList>
            <person name="Kelly W."/>
        </authorList>
    </citation>
    <scope>NUCLEOTIDE SEQUENCE [LARGE SCALE GENOMIC DNA]</scope>
    <source>
        <strain evidence="7 8">SAb67</strain>
    </source>
</reference>
<feature type="domain" description="O-antigen ligase-related" evidence="6">
    <location>
        <begin position="227"/>
        <end position="368"/>
    </location>
</feature>
<evidence type="ECO:0000256" key="3">
    <source>
        <dbReference type="ARBA" id="ARBA00022989"/>
    </source>
</evidence>
<dbReference type="EMBL" id="QGDI01000002">
    <property type="protein sequence ID" value="PWJ14693.1"/>
    <property type="molecule type" value="Genomic_DNA"/>
</dbReference>
<feature type="transmembrane region" description="Helical" evidence="5">
    <location>
        <begin position="200"/>
        <end position="217"/>
    </location>
</feature>
<dbReference type="Pfam" id="PF04932">
    <property type="entry name" value="Wzy_C"/>
    <property type="match status" value="1"/>
</dbReference>